<feature type="non-terminal residue" evidence="2">
    <location>
        <position position="65"/>
    </location>
</feature>
<evidence type="ECO:0000313" key="3">
    <source>
        <dbReference type="Proteomes" id="UP001529510"/>
    </source>
</evidence>
<dbReference type="PANTHER" id="PTHR13500">
    <property type="entry name" value="NUCLEOLAR PRERIBOSOMAL-ASSOCIATED PROTEIN 1"/>
    <property type="match status" value="1"/>
</dbReference>
<name>A0ABD0PIS7_CIRMR</name>
<dbReference type="PANTHER" id="PTHR13500:SF0">
    <property type="entry name" value="NUCLEOLAR PRE-RIBOSOMAL-ASSOCIATED PROTEIN 1"/>
    <property type="match status" value="1"/>
</dbReference>
<keyword evidence="3" id="KW-1185">Reference proteome</keyword>
<dbReference type="EMBL" id="JAMKFB020000015">
    <property type="protein sequence ID" value="KAL0173727.1"/>
    <property type="molecule type" value="Genomic_DNA"/>
</dbReference>
<comment type="caution">
    <text evidence="2">The sequence shown here is derived from an EMBL/GenBank/DDBJ whole genome shotgun (WGS) entry which is preliminary data.</text>
</comment>
<dbReference type="InterPro" id="IPR039844">
    <property type="entry name" value="URB1"/>
</dbReference>
<reference evidence="2 3" key="1">
    <citation type="submission" date="2024-05" db="EMBL/GenBank/DDBJ databases">
        <title>Genome sequencing and assembly of Indian major carp, Cirrhinus mrigala (Hamilton, 1822).</title>
        <authorList>
            <person name="Mohindra V."/>
            <person name="Chowdhury L.M."/>
            <person name="Lal K."/>
            <person name="Jena J.K."/>
        </authorList>
    </citation>
    <scope>NUCLEOTIDE SEQUENCE [LARGE SCALE GENOMIC DNA]</scope>
    <source>
        <strain evidence="2">CM1030</strain>
        <tissue evidence="2">Blood</tissue>
    </source>
</reference>
<sequence>AGNIVLLQFLVGLKQATEDEMVAELVVCVLKASPDILTRYFKETNFSFIPRNKSAWLENITLLKK</sequence>
<dbReference type="Pfam" id="PF11707">
    <property type="entry name" value="Npa1"/>
    <property type="match status" value="1"/>
</dbReference>
<dbReference type="InterPro" id="IPR021714">
    <property type="entry name" value="URB1_N"/>
</dbReference>
<proteinExistence type="predicted"/>
<evidence type="ECO:0000313" key="2">
    <source>
        <dbReference type="EMBL" id="KAL0173727.1"/>
    </source>
</evidence>
<feature type="domain" description="URB1 N-terminal" evidence="1">
    <location>
        <begin position="2"/>
        <end position="59"/>
    </location>
</feature>
<evidence type="ECO:0000259" key="1">
    <source>
        <dbReference type="Pfam" id="PF11707"/>
    </source>
</evidence>
<protein>
    <recommendedName>
        <fullName evidence="1">URB1 N-terminal domain-containing protein</fullName>
    </recommendedName>
</protein>
<organism evidence="2 3">
    <name type="scientific">Cirrhinus mrigala</name>
    <name type="common">Mrigala</name>
    <dbReference type="NCBI Taxonomy" id="683832"/>
    <lineage>
        <taxon>Eukaryota</taxon>
        <taxon>Metazoa</taxon>
        <taxon>Chordata</taxon>
        <taxon>Craniata</taxon>
        <taxon>Vertebrata</taxon>
        <taxon>Euteleostomi</taxon>
        <taxon>Actinopterygii</taxon>
        <taxon>Neopterygii</taxon>
        <taxon>Teleostei</taxon>
        <taxon>Ostariophysi</taxon>
        <taxon>Cypriniformes</taxon>
        <taxon>Cyprinidae</taxon>
        <taxon>Labeoninae</taxon>
        <taxon>Labeonini</taxon>
        <taxon>Cirrhinus</taxon>
    </lineage>
</organism>
<accession>A0ABD0PIS7</accession>
<dbReference type="AlphaFoldDB" id="A0ABD0PIS7"/>
<gene>
    <name evidence="2" type="ORF">M9458_029695</name>
</gene>
<feature type="non-terminal residue" evidence="2">
    <location>
        <position position="1"/>
    </location>
</feature>
<dbReference type="Proteomes" id="UP001529510">
    <property type="component" value="Unassembled WGS sequence"/>
</dbReference>